<dbReference type="EMBL" id="JAZDWU010000007">
    <property type="protein sequence ID" value="KAK9996757.1"/>
    <property type="molecule type" value="Genomic_DNA"/>
</dbReference>
<dbReference type="Proteomes" id="UP001459277">
    <property type="component" value="Unassembled WGS sequence"/>
</dbReference>
<proteinExistence type="predicted"/>
<dbReference type="AlphaFoldDB" id="A0AAW2CGV7"/>
<evidence type="ECO:0000313" key="1">
    <source>
        <dbReference type="EMBL" id="KAK9996757.1"/>
    </source>
</evidence>
<sequence length="72" mass="7741">MLTAAPAASIQIPETCVAVACVEVWWGGGMGKRKQIVDLGFKIKEARRDGGRGDGAGREDWLIADVVQEIRS</sequence>
<gene>
    <name evidence="1" type="ORF">SO802_021443</name>
</gene>
<comment type="caution">
    <text evidence="1">The sequence shown here is derived from an EMBL/GenBank/DDBJ whole genome shotgun (WGS) entry which is preliminary data.</text>
</comment>
<reference evidence="1 2" key="1">
    <citation type="submission" date="2024-01" db="EMBL/GenBank/DDBJ databases">
        <title>A telomere-to-telomere, gap-free genome of sweet tea (Lithocarpus litseifolius).</title>
        <authorList>
            <person name="Zhou J."/>
        </authorList>
    </citation>
    <scope>NUCLEOTIDE SEQUENCE [LARGE SCALE GENOMIC DNA]</scope>
    <source>
        <strain evidence="1">Zhou-2022a</strain>
        <tissue evidence="1">Leaf</tissue>
    </source>
</reference>
<organism evidence="1 2">
    <name type="scientific">Lithocarpus litseifolius</name>
    <dbReference type="NCBI Taxonomy" id="425828"/>
    <lineage>
        <taxon>Eukaryota</taxon>
        <taxon>Viridiplantae</taxon>
        <taxon>Streptophyta</taxon>
        <taxon>Embryophyta</taxon>
        <taxon>Tracheophyta</taxon>
        <taxon>Spermatophyta</taxon>
        <taxon>Magnoliopsida</taxon>
        <taxon>eudicotyledons</taxon>
        <taxon>Gunneridae</taxon>
        <taxon>Pentapetalae</taxon>
        <taxon>rosids</taxon>
        <taxon>fabids</taxon>
        <taxon>Fagales</taxon>
        <taxon>Fagaceae</taxon>
        <taxon>Lithocarpus</taxon>
    </lineage>
</organism>
<keyword evidence="2" id="KW-1185">Reference proteome</keyword>
<protein>
    <submittedName>
        <fullName evidence="1">Uncharacterized protein</fullName>
    </submittedName>
</protein>
<name>A0AAW2CGV7_9ROSI</name>
<accession>A0AAW2CGV7</accession>
<evidence type="ECO:0000313" key="2">
    <source>
        <dbReference type="Proteomes" id="UP001459277"/>
    </source>
</evidence>